<dbReference type="InterPro" id="IPR039793">
    <property type="entry name" value="UROS/Hem4"/>
</dbReference>
<proteinExistence type="predicted"/>
<dbReference type="InterPro" id="IPR003754">
    <property type="entry name" value="4pyrrol_synth_uPrphyn_synth"/>
</dbReference>
<protein>
    <submittedName>
        <fullName evidence="2">Uroporphyrinogen-III synthase</fullName>
        <ecNumber evidence="2">4.2.1.75</ecNumber>
    </submittedName>
</protein>
<accession>A0ABU1K2Z9</accession>
<dbReference type="Proteomes" id="UP001257659">
    <property type="component" value="Unassembled WGS sequence"/>
</dbReference>
<organism evidence="2 3">
    <name type="scientific">Mesonia maritima</name>
    <dbReference type="NCBI Taxonomy" id="1793873"/>
    <lineage>
        <taxon>Bacteria</taxon>
        <taxon>Pseudomonadati</taxon>
        <taxon>Bacteroidota</taxon>
        <taxon>Flavobacteriia</taxon>
        <taxon>Flavobacteriales</taxon>
        <taxon>Flavobacteriaceae</taxon>
        <taxon>Mesonia</taxon>
    </lineage>
</organism>
<dbReference type="PANTHER" id="PTHR12390">
    <property type="entry name" value="UROPORPHYRINOGEN III SYNTHASE"/>
    <property type="match status" value="1"/>
</dbReference>
<dbReference type="Gene3D" id="3.40.50.10090">
    <property type="match status" value="2"/>
</dbReference>
<reference evidence="2 3" key="1">
    <citation type="submission" date="2023-07" db="EMBL/GenBank/DDBJ databases">
        <title>Genomic Encyclopedia of Type Strains, Phase IV (KMG-IV): sequencing the most valuable type-strain genomes for metagenomic binning, comparative biology and taxonomic classification.</title>
        <authorList>
            <person name="Goeker M."/>
        </authorList>
    </citation>
    <scope>NUCLEOTIDE SEQUENCE [LARGE SCALE GENOMIC DNA]</scope>
    <source>
        <strain evidence="2 3">DSM 102814</strain>
    </source>
</reference>
<keyword evidence="2" id="KW-0456">Lyase</keyword>
<evidence type="ECO:0000313" key="2">
    <source>
        <dbReference type="EMBL" id="MDR6299691.1"/>
    </source>
</evidence>
<dbReference type="RefSeq" id="WP_309726596.1">
    <property type="nucleotide sequence ID" value="NZ_JAVDQA010000001.1"/>
</dbReference>
<sequence length="216" mass="24529">MPTVLTTKKLEKNQTELLLNANISIVEYNAIKIFFAQNLSLPKSVENAIITSKNAWKAIQHNTTIKNAFVVGSKTAKLLTDHNIQILEKAENAQELAEKIIEKHSEKSFTFFCGNKRRNELPQQLQQNNIKVEEIEVYKTELNPKKFQQEFDGILFFSPSAVQSFTKQNSMKSSTAFCIGKTTASEAKKHTNKIIIANQPTVENVIVQVVKKYRND</sequence>
<name>A0ABU1K2Z9_9FLAO</name>
<evidence type="ECO:0000313" key="3">
    <source>
        <dbReference type="Proteomes" id="UP001257659"/>
    </source>
</evidence>
<comment type="caution">
    <text evidence="2">The sequence shown here is derived from an EMBL/GenBank/DDBJ whole genome shotgun (WGS) entry which is preliminary data.</text>
</comment>
<dbReference type="PANTHER" id="PTHR12390:SF0">
    <property type="entry name" value="UROPORPHYRINOGEN-III SYNTHASE"/>
    <property type="match status" value="1"/>
</dbReference>
<gene>
    <name evidence="2" type="ORF">GGR31_000307</name>
</gene>
<keyword evidence="3" id="KW-1185">Reference proteome</keyword>
<dbReference type="InterPro" id="IPR036108">
    <property type="entry name" value="4pyrrol_syn_uPrphyn_synt_sf"/>
</dbReference>
<dbReference type="Pfam" id="PF02602">
    <property type="entry name" value="HEM4"/>
    <property type="match status" value="1"/>
</dbReference>
<dbReference type="EC" id="4.2.1.75" evidence="2"/>
<dbReference type="CDD" id="cd06578">
    <property type="entry name" value="HemD"/>
    <property type="match status" value="1"/>
</dbReference>
<dbReference type="GO" id="GO:0004852">
    <property type="term" value="F:uroporphyrinogen-III synthase activity"/>
    <property type="evidence" value="ECO:0007669"/>
    <property type="project" value="UniProtKB-EC"/>
</dbReference>
<dbReference type="SUPFAM" id="SSF69618">
    <property type="entry name" value="HemD-like"/>
    <property type="match status" value="1"/>
</dbReference>
<evidence type="ECO:0000259" key="1">
    <source>
        <dbReference type="Pfam" id="PF02602"/>
    </source>
</evidence>
<dbReference type="EMBL" id="JAVDQA010000001">
    <property type="protein sequence ID" value="MDR6299691.1"/>
    <property type="molecule type" value="Genomic_DNA"/>
</dbReference>
<feature type="domain" description="Tetrapyrrole biosynthesis uroporphyrinogen III synthase" evidence="1">
    <location>
        <begin position="10"/>
        <end position="205"/>
    </location>
</feature>